<proteinExistence type="predicted"/>
<reference evidence="2" key="1">
    <citation type="submission" date="2019-08" db="EMBL/GenBank/DDBJ databases">
        <authorList>
            <person name="Kucharzyk K."/>
            <person name="Murdoch R.W."/>
            <person name="Higgins S."/>
            <person name="Loffler F."/>
        </authorList>
    </citation>
    <scope>NUCLEOTIDE SEQUENCE</scope>
</reference>
<comment type="caution">
    <text evidence="2">The sequence shown here is derived from an EMBL/GenBank/DDBJ whole genome shotgun (WGS) entry which is preliminary data.</text>
</comment>
<protein>
    <submittedName>
        <fullName evidence="2">Uncharacterized protein</fullName>
    </submittedName>
</protein>
<organism evidence="2">
    <name type="scientific">bioreactor metagenome</name>
    <dbReference type="NCBI Taxonomy" id="1076179"/>
    <lineage>
        <taxon>unclassified sequences</taxon>
        <taxon>metagenomes</taxon>
        <taxon>ecological metagenomes</taxon>
    </lineage>
</organism>
<accession>A0A645J742</accession>
<evidence type="ECO:0000256" key="1">
    <source>
        <dbReference type="SAM" id="MobiDB-lite"/>
    </source>
</evidence>
<gene>
    <name evidence="2" type="ORF">SDC9_202985</name>
</gene>
<sequence length="63" mass="6936">MGHVFQIQIPAMARADTENDHPDRRQLAGTARESGSADADGRYQFVRSIGSGMRQRETTGKTT</sequence>
<dbReference type="EMBL" id="VSSQ01124380">
    <property type="protein sequence ID" value="MPN55303.1"/>
    <property type="molecule type" value="Genomic_DNA"/>
</dbReference>
<evidence type="ECO:0000313" key="2">
    <source>
        <dbReference type="EMBL" id="MPN55303.1"/>
    </source>
</evidence>
<dbReference type="AlphaFoldDB" id="A0A645J742"/>
<feature type="compositionally biased region" description="Basic and acidic residues" evidence="1">
    <location>
        <begin position="15"/>
        <end position="26"/>
    </location>
</feature>
<name>A0A645J742_9ZZZZ</name>
<feature type="region of interest" description="Disordered" evidence="1">
    <location>
        <begin position="1"/>
        <end position="42"/>
    </location>
</feature>